<dbReference type="RefSeq" id="WP_221870048.1">
    <property type="nucleotide sequence ID" value="NZ_JACWFH010000001.1"/>
</dbReference>
<sequence length="1001" mass="116583">MHLKELHIYGYGKLENIKITNLENLQVFYGENEAGKSTIMSFIHSILFGFPTKQQSELRYEPKKNSKYGGLIKASFSDRGMAVIERVKGKATGDVTVTLEDGSVGGEELLNELLNGMDKGTFQSIFSFNLHGLQNIHQLKGEDLGRYLFSAGALGTDKLLSTEKALQKEMEQRFKPGGKRPELNEKLSEIRKVYDALKKAEKENAEYGELLNLNKETNSKLENLANELEETEEKVYQLKKLERVLPLIMEEKQLEHDLHNVGDVPYPVDGLLRLDRIRDWQKPVEARMLWLTEQKDILHLEAEKLKPDANLLAHETEVTAQLEELAIYHQIRIEKEKLQQRVEELDEDIEQMNDQLHTQFNETSISLVNTSVMMKEKAEEIQLKQQQLKDRKQALDENFHDEKLVMEELEKSFEEVKKDLLDKHIKAKLVKQLQTIEQQEKIEAELQAISGQVTLFTTQQRSVEKQKEADQKRQGLFMLMLGVIFLSLIFSGYLTNQWILSIAGGVGFVLTLLMFFRFKPAHSEKTDSGSLKKLKQREQELKTELQDTTGLNGDYVRATIEKDEENRKKYYDLAARIDQQNIRYERVIQAFENWERESRETEAEQEELASSLLLPSEFAKGKIYEAVGLVEKLKQRFREKSRLENRLTDLQNQQQTLITKFQGMAEQFLQLTNIPTPEVAILLKKKLREEIDKQGKYQGIITKLKEINEEYDQLEKELQQFRLEEEKLYELAKVEDEEAFRTKGLKAEQITKWKTRLADISLQLETSEISKSDRIEVQQGKKLNEELQRALKKVEDDKKEQSKLRDTLADIKHRMGLLEEGGLYADLLHRYRQMKYEFEEESKEWAKYALAKEILSKTIQSYKTEAFPKLLSKAGKYFRFLTDEEYLRIIPQESGSGFIIERKDHTLFEANELSQATAEQVYVSLRLALIATLLSRYPFPIIIDDSFVNFDEKRTKKVFTLLRSFTNNQILFFTCHNSILHHFHADELVKLNQNPIQEKIG</sequence>
<feature type="coiled-coil region" evidence="1">
    <location>
        <begin position="777"/>
        <end position="807"/>
    </location>
</feature>
<dbReference type="InterPro" id="IPR038734">
    <property type="entry name" value="YhaN_AAA"/>
</dbReference>
<evidence type="ECO:0000256" key="2">
    <source>
        <dbReference type="SAM" id="Phobius"/>
    </source>
</evidence>
<name>A0ABS7JZ23_9BACI</name>
<dbReference type="EMBL" id="JACWFH010000001">
    <property type="protein sequence ID" value="MBY0095245.1"/>
    <property type="molecule type" value="Genomic_DNA"/>
</dbReference>
<dbReference type="Pfam" id="PF13514">
    <property type="entry name" value="AAA_27"/>
    <property type="match status" value="1"/>
</dbReference>
<evidence type="ECO:0000313" key="5">
    <source>
        <dbReference type="Proteomes" id="UP000769780"/>
    </source>
</evidence>
<feature type="coiled-coil region" evidence="1">
    <location>
        <begin position="697"/>
        <end position="731"/>
    </location>
</feature>
<keyword evidence="1" id="KW-0175">Coiled coil</keyword>
<dbReference type="Gene3D" id="3.40.50.300">
    <property type="entry name" value="P-loop containing nucleotide triphosphate hydrolases"/>
    <property type="match status" value="2"/>
</dbReference>
<dbReference type="PANTHER" id="PTHR41259:SF1">
    <property type="entry name" value="DOUBLE-STRAND BREAK REPAIR RAD50 ATPASE, PUTATIVE-RELATED"/>
    <property type="match status" value="1"/>
</dbReference>
<feature type="transmembrane region" description="Helical" evidence="2">
    <location>
        <begin position="498"/>
        <end position="516"/>
    </location>
</feature>
<keyword evidence="5" id="KW-1185">Reference proteome</keyword>
<evidence type="ECO:0000256" key="1">
    <source>
        <dbReference type="SAM" id="Coils"/>
    </source>
</evidence>
<keyword evidence="2" id="KW-0472">Membrane</keyword>
<evidence type="ECO:0000313" key="4">
    <source>
        <dbReference type="EMBL" id="MBY0095245.1"/>
    </source>
</evidence>
<keyword evidence="2" id="KW-0812">Transmembrane</keyword>
<feature type="transmembrane region" description="Helical" evidence="2">
    <location>
        <begin position="475"/>
        <end position="492"/>
    </location>
</feature>
<dbReference type="InterPro" id="IPR027417">
    <property type="entry name" value="P-loop_NTPase"/>
</dbReference>
<proteinExistence type="predicted"/>
<reference evidence="4 5" key="1">
    <citation type="submission" date="2020-07" db="EMBL/GenBank/DDBJ databases">
        <title>Fungal Genomes of the International Space Station.</title>
        <authorList>
            <person name="Seuylemezian A."/>
            <person name="Singh N.K."/>
            <person name="Wood J."/>
            <person name="Venkateswaran K."/>
        </authorList>
    </citation>
    <scope>NUCLEOTIDE SEQUENCE [LARGE SCALE GENOMIC DNA]</scope>
    <source>
        <strain evidence="4 5">PL-B2</strain>
    </source>
</reference>
<dbReference type="SUPFAM" id="SSF52540">
    <property type="entry name" value="P-loop containing nucleoside triphosphate hydrolases"/>
    <property type="match status" value="1"/>
</dbReference>
<feature type="coiled-coil region" evidence="1">
    <location>
        <begin position="577"/>
        <end position="660"/>
    </location>
</feature>
<protein>
    <submittedName>
        <fullName evidence="4">AAA family ATPase</fullName>
    </submittedName>
</protein>
<gene>
    <name evidence="4" type="ORF">H0185_00225</name>
</gene>
<keyword evidence="2" id="KW-1133">Transmembrane helix</keyword>
<feature type="coiled-coil region" evidence="1">
    <location>
        <begin position="328"/>
        <end position="398"/>
    </location>
</feature>
<feature type="domain" description="YhaN AAA" evidence="3">
    <location>
        <begin position="1"/>
        <end position="204"/>
    </location>
</feature>
<accession>A0ABS7JZ23</accession>
<organism evidence="4 5">
    <name type="scientific">Mesobacillus maritimus</name>
    <dbReference type="NCBI Taxonomy" id="1643336"/>
    <lineage>
        <taxon>Bacteria</taxon>
        <taxon>Bacillati</taxon>
        <taxon>Bacillota</taxon>
        <taxon>Bacilli</taxon>
        <taxon>Bacillales</taxon>
        <taxon>Bacillaceae</taxon>
        <taxon>Mesobacillus</taxon>
    </lineage>
</organism>
<comment type="caution">
    <text evidence="4">The sequence shown here is derived from an EMBL/GenBank/DDBJ whole genome shotgun (WGS) entry which is preliminary data.</text>
</comment>
<evidence type="ECO:0000259" key="3">
    <source>
        <dbReference type="Pfam" id="PF13514"/>
    </source>
</evidence>
<dbReference type="PANTHER" id="PTHR41259">
    <property type="entry name" value="DOUBLE-STRAND BREAK REPAIR RAD50 ATPASE, PUTATIVE-RELATED"/>
    <property type="match status" value="1"/>
</dbReference>
<feature type="coiled-coil region" evidence="1">
    <location>
        <begin position="183"/>
        <end position="241"/>
    </location>
</feature>
<dbReference type="Proteomes" id="UP000769780">
    <property type="component" value="Unassembled WGS sequence"/>
</dbReference>